<keyword evidence="1" id="KW-0472">Membrane</keyword>
<dbReference type="EMBL" id="FNPI01000005">
    <property type="protein sequence ID" value="SDZ01436.1"/>
    <property type="molecule type" value="Genomic_DNA"/>
</dbReference>
<feature type="transmembrane region" description="Helical" evidence="1">
    <location>
        <begin position="34"/>
        <end position="53"/>
    </location>
</feature>
<feature type="transmembrane region" description="Helical" evidence="1">
    <location>
        <begin position="65"/>
        <end position="81"/>
    </location>
</feature>
<accession>A0A1H3PK10</accession>
<feature type="transmembrane region" description="Helical" evidence="1">
    <location>
        <begin position="175"/>
        <end position="199"/>
    </location>
</feature>
<dbReference type="STRING" id="1503961.SAMN05421736_10584"/>
<keyword evidence="3" id="KW-1185">Reference proteome</keyword>
<name>A0A1H3PK10_9BACI</name>
<dbReference type="Proteomes" id="UP000198935">
    <property type="component" value="Unassembled WGS sequence"/>
</dbReference>
<keyword evidence="1" id="KW-1133">Transmembrane helix</keyword>
<feature type="transmembrane region" description="Helical" evidence="1">
    <location>
        <begin position="142"/>
        <end position="163"/>
    </location>
</feature>
<reference evidence="3" key="1">
    <citation type="submission" date="2016-10" db="EMBL/GenBank/DDBJ databases">
        <authorList>
            <person name="Varghese N."/>
            <person name="Submissions S."/>
        </authorList>
    </citation>
    <scope>NUCLEOTIDE SEQUENCE [LARGE SCALE GENOMIC DNA]</scope>
    <source>
        <strain evidence="3">SP</strain>
    </source>
</reference>
<feature type="transmembrane region" description="Helical" evidence="1">
    <location>
        <begin position="111"/>
        <end position="130"/>
    </location>
</feature>
<dbReference type="OrthoDB" id="2380563at2"/>
<dbReference type="AlphaFoldDB" id="A0A1H3PK10"/>
<evidence type="ECO:0000313" key="3">
    <source>
        <dbReference type="Proteomes" id="UP000198935"/>
    </source>
</evidence>
<keyword evidence="1" id="KW-0812">Transmembrane</keyword>
<evidence type="ECO:0000313" key="2">
    <source>
        <dbReference type="EMBL" id="SDZ01436.1"/>
    </source>
</evidence>
<dbReference type="Pfam" id="PF14256">
    <property type="entry name" value="YwiC"/>
    <property type="match status" value="1"/>
</dbReference>
<proteinExistence type="predicted"/>
<organism evidence="2 3">
    <name type="scientific">Evansella caseinilytica</name>
    <dbReference type="NCBI Taxonomy" id="1503961"/>
    <lineage>
        <taxon>Bacteria</taxon>
        <taxon>Bacillati</taxon>
        <taxon>Bacillota</taxon>
        <taxon>Bacilli</taxon>
        <taxon>Bacillales</taxon>
        <taxon>Bacillaceae</taxon>
        <taxon>Evansella</taxon>
    </lineage>
</organism>
<evidence type="ECO:0000256" key="1">
    <source>
        <dbReference type="SAM" id="Phobius"/>
    </source>
</evidence>
<protein>
    <submittedName>
        <fullName evidence="2">YwiC-like protein</fullName>
    </submittedName>
</protein>
<feature type="transmembrane region" description="Helical" evidence="1">
    <location>
        <begin position="87"/>
        <end position="104"/>
    </location>
</feature>
<dbReference type="InterPro" id="IPR025576">
    <property type="entry name" value="YwiC"/>
</dbReference>
<gene>
    <name evidence="2" type="ORF">SAMN05421736_10584</name>
</gene>
<feature type="transmembrane region" description="Helical" evidence="1">
    <location>
        <begin position="219"/>
        <end position="240"/>
    </location>
</feature>
<sequence length="241" mass="28064">MKWYIPREHGAWAMLIVPYWTGAMISGFHWYHLLFFVGLFAIYFAQAPLLTYIRNKKHTDVWPSFSIYLAVGTLFILPFLFHNPGLFWIGLCIFPLFLLNIYFAKTKRERLFLNDFIAIVALSSLLLLAYRITEPALTSEAFLFLFINVLFFTASVFHVKSLIREKKNKQFHRQSLIYHIVIVLISFAMNWIGAGIAFIFTLLKTALLPKKYFARPIQIGVIEIINSALFFVIVITVYFVS</sequence>